<dbReference type="STRING" id="1029756.W911_00235"/>
<dbReference type="EMBL" id="CP006912">
    <property type="protein sequence ID" value="AHB47181.1"/>
    <property type="molecule type" value="Genomic_DNA"/>
</dbReference>
<name>V5S8U4_9HYPH</name>
<feature type="transmembrane region" description="Helical" evidence="1">
    <location>
        <begin position="34"/>
        <end position="53"/>
    </location>
</feature>
<reference evidence="2 3" key="1">
    <citation type="journal article" date="2014" name="Genome Announc.">
        <title>Complete Genome Sequence of Hyphomicrobium nitrativorans Strain NL23, a Denitrifying Bacterium Isolated from Biofilm of a Methanol-Fed Denitrification System Treating Seawater at the Montreal Biodome.</title>
        <authorList>
            <person name="Martineau C."/>
            <person name="Villeneuve C."/>
            <person name="Mauffrey F."/>
            <person name="Villemur R."/>
        </authorList>
    </citation>
    <scope>NUCLEOTIDE SEQUENCE [LARGE SCALE GENOMIC DNA]</scope>
    <source>
        <strain evidence="2">NL23</strain>
    </source>
</reference>
<dbReference type="PATRIC" id="fig|1029756.8.peg.52"/>
<keyword evidence="3" id="KW-1185">Reference proteome</keyword>
<evidence type="ECO:0000256" key="1">
    <source>
        <dbReference type="SAM" id="Phobius"/>
    </source>
</evidence>
<evidence type="ECO:0000313" key="2">
    <source>
        <dbReference type="EMBL" id="AHB47181.1"/>
    </source>
</evidence>
<keyword evidence="1" id="KW-0472">Membrane</keyword>
<dbReference type="Proteomes" id="UP000018542">
    <property type="component" value="Chromosome"/>
</dbReference>
<gene>
    <name evidence="2" type="ORF">W911_00235</name>
</gene>
<dbReference type="AlphaFoldDB" id="V5S8U4"/>
<keyword evidence="1" id="KW-1133">Transmembrane helix</keyword>
<dbReference type="HOGENOM" id="CLU_2538010_0_0_5"/>
<proteinExistence type="predicted"/>
<accession>V5S8U4</accession>
<protein>
    <submittedName>
        <fullName evidence="2">Uncharacterized protein</fullName>
    </submittedName>
</protein>
<sequence length="83" mass="8729">MDLIIGWVLLSIAVGVGARNRFNRSGADWCVLSLVVSPLIAGAFLLAAGPKIAKAKRPLRGLKNCPPPLPTDDLDAAIRGLRA</sequence>
<organism evidence="2 3">
    <name type="scientific">Hyphomicrobium nitrativorans NL23</name>
    <dbReference type="NCBI Taxonomy" id="1029756"/>
    <lineage>
        <taxon>Bacteria</taxon>
        <taxon>Pseudomonadati</taxon>
        <taxon>Pseudomonadota</taxon>
        <taxon>Alphaproteobacteria</taxon>
        <taxon>Hyphomicrobiales</taxon>
        <taxon>Hyphomicrobiaceae</taxon>
        <taxon>Hyphomicrobium</taxon>
    </lineage>
</organism>
<evidence type="ECO:0000313" key="3">
    <source>
        <dbReference type="Proteomes" id="UP000018542"/>
    </source>
</evidence>
<keyword evidence="1" id="KW-0812">Transmembrane</keyword>
<dbReference type="KEGG" id="hni:W911_00235"/>